<proteinExistence type="predicted"/>
<name>A0A1H9HKM3_9GAMM</name>
<dbReference type="RefSeq" id="WP_090621553.1">
    <property type="nucleotide sequence ID" value="NZ_FOFJ01000014.1"/>
</dbReference>
<accession>A0A1H9HKM3</accession>
<dbReference type="EMBL" id="FOFJ01000014">
    <property type="protein sequence ID" value="SEQ62857.1"/>
    <property type="molecule type" value="Genomic_DNA"/>
</dbReference>
<reference evidence="1 2" key="1">
    <citation type="submission" date="2016-10" db="EMBL/GenBank/DDBJ databases">
        <authorList>
            <person name="de Groot N.N."/>
        </authorList>
    </citation>
    <scope>NUCLEOTIDE SEQUENCE [LARGE SCALE GENOMIC DNA]</scope>
    <source>
        <strain evidence="1 2">DSM 378</strain>
    </source>
</reference>
<organism evidence="1 2">
    <name type="scientific">Azotobacter beijerinckii</name>
    <dbReference type="NCBI Taxonomy" id="170623"/>
    <lineage>
        <taxon>Bacteria</taxon>
        <taxon>Pseudomonadati</taxon>
        <taxon>Pseudomonadota</taxon>
        <taxon>Gammaproteobacteria</taxon>
        <taxon>Pseudomonadales</taxon>
        <taxon>Pseudomonadaceae</taxon>
        <taxon>Azotobacter</taxon>
    </lineage>
</organism>
<dbReference type="Proteomes" id="UP000199267">
    <property type="component" value="Unassembled WGS sequence"/>
</dbReference>
<evidence type="ECO:0000313" key="1">
    <source>
        <dbReference type="EMBL" id="SEQ62857.1"/>
    </source>
</evidence>
<gene>
    <name evidence="1" type="ORF">SAMN04244573_01944</name>
</gene>
<sequence>MAKKKIGKLPPRYLFMLNPYADVRLSKCPQCQKLTYLRKFALFIHIDAWGPMALGKTCRYCSRCELIMAHQDELEAQLAYSFSQMAPAVIGNAYLVLGTIDKKVWKEGLAGGGEHQGEMLQHVADFKRVLQLVVEPGGWYPAEREQPQ</sequence>
<evidence type="ECO:0000313" key="2">
    <source>
        <dbReference type="Proteomes" id="UP000199267"/>
    </source>
</evidence>
<dbReference type="AlphaFoldDB" id="A0A1H9HKM3"/>
<protein>
    <submittedName>
        <fullName evidence="1">Uncharacterized protein</fullName>
    </submittedName>
</protein>